<dbReference type="InterPro" id="IPR020422">
    <property type="entry name" value="TYR_PHOSPHATASE_DUAL_dom"/>
</dbReference>
<dbReference type="InterPro" id="IPR000387">
    <property type="entry name" value="Tyr_Pase_dom"/>
</dbReference>
<dbReference type="PROSITE" id="PS00383">
    <property type="entry name" value="TYR_PHOSPHATASE_1"/>
    <property type="match status" value="1"/>
</dbReference>
<keyword evidence="3" id="KW-0378">Hydrolase</keyword>
<evidence type="ECO:0000313" key="7">
    <source>
        <dbReference type="EnsemblPlants" id="LPERR11G01910.3"/>
    </source>
</evidence>
<sequence>MPHLVRERLFFGDINDAIAALTSTTDGFTHLLSVVSSASISFVTDCRPGGISIPTEEISRVVAGEDGAPPVSAVPPGRLMRVVERAGVGLRVMRMAVPLRDTEEENLLDHLVPCLDFIDEGRKVGNVLVHCFAGVSRSATIITAYLMRTEQKSLEEALVSLKEVNESVCPNDGQSYKIGEKIGSYVFEDDPGLPAEPNSSTQNLPNKETPETAYRCKKCRRIVAVQDNVVSHTPGEGESCFQWHNKRKGGQSYNKEQDCSSLFVEPLKWMTPVEDGALEGKLSCIHCGARLGYFNWSGIQCNCGSWITPAFQISKSKVDISTT</sequence>
<keyword evidence="8" id="KW-1185">Reference proteome</keyword>
<reference evidence="7" key="3">
    <citation type="submission" date="2015-04" db="UniProtKB">
        <authorList>
            <consortium name="EnsemblPlants"/>
        </authorList>
    </citation>
    <scope>IDENTIFICATION</scope>
</reference>
<comment type="similarity">
    <text evidence="1">Belongs to the protein-tyrosine phosphatase family. Non-receptor class dual specificity subfamily.</text>
</comment>
<dbReference type="PANTHER" id="PTHR45848:SF4">
    <property type="entry name" value="DUAL SPECIFICITY PROTEIN PHOSPHATASE 12"/>
    <property type="match status" value="1"/>
</dbReference>
<dbReference type="Pfam" id="PF00782">
    <property type="entry name" value="DSPc"/>
    <property type="match status" value="1"/>
</dbReference>
<evidence type="ECO:0000256" key="1">
    <source>
        <dbReference type="ARBA" id="ARBA00008601"/>
    </source>
</evidence>
<dbReference type="Gramene" id="LPERR11G01910.3">
    <property type="protein sequence ID" value="LPERR11G01910.3"/>
    <property type="gene ID" value="LPERR11G01910"/>
</dbReference>
<accession>A0A0D9XNU3</accession>
<dbReference type="AlphaFoldDB" id="A0A0D9XNU3"/>
<reference evidence="7 8" key="1">
    <citation type="submission" date="2012-08" db="EMBL/GenBank/DDBJ databases">
        <title>Oryza genome evolution.</title>
        <authorList>
            <person name="Wing R.A."/>
        </authorList>
    </citation>
    <scope>NUCLEOTIDE SEQUENCE</scope>
</reference>
<dbReference type="EC" id="3.1.3.48" evidence="2"/>
<feature type="region of interest" description="Disordered" evidence="5">
    <location>
        <begin position="189"/>
        <end position="209"/>
    </location>
</feature>
<evidence type="ECO:0000256" key="5">
    <source>
        <dbReference type="SAM" id="MobiDB-lite"/>
    </source>
</evidence>
<dbReference type="SMART" id="SM00195">
    <property type="entry name" value="DSPc"/>
    <property type="match status" value="1"/>
</dbReference>
<dbReference type="GO" id="GO:0004725">
    <property type="term" value="F:protein tyrosine phosphatase activity"/>
    <property type="evidence" value="ECO:0007669"/>
    <property type="project" value="UniProtKB-EC"/>
</dbReference>
<reference evidence="8" key="2">
    <citation type="submission" date="2013-12" db="EMBL/GenBank/DDBJ databases">
        <authorList>
            <person name="Yu Y."/>
            <person name="Lee S."/>
            <person name="de Baynast K."/>
            <person name="Wissotski M."/>
            <person name="Liu L."/>
            <person name="Talag J."/>
            <person name="Goicoechea J."/>
            <person name="Angelova A."/>
            <person name="Jetty R."/>
            <person name="Kudrna D."/>
            <person name="Golser W."/>
            <person name="Rivera L."/>
            <person name="Zhang J."/>
            <person name="Wing R."/>
        </authorList>
    </citation>
    <scope>NUCLEOTIDE SEQUENCE</scope>
</reference>
<organism evidence="7 8">
    <name type="scientific">Leersia perrieri</name>
    <dbReference type="NCBI Taxonomy" id="77586"/>
    <lineage>
        <taxon>Eukaryota</taxon>
        <taxon>Viridiplantae</taxon>
        <taxon>Streptophyta</taxon>
        <taxon>Embryophyta</taxon>
        <taxon>Tracheophyta</taxon>
        <taxon>Spermatophyta</taxon>
        <taxon>Magnoliopsida</taxon>
        <taxon>Liliopsida</taxon>
        <taxon>Poales</taxon>
        <taxon>Poaceae</taxon>
        <taxon>BOP clade</taxon>
        <taxon>Oryzoideae</taxon>
        <taxon>Oryzeae</taxon>
        <taxon>Oryzinae</taxon>
        <taxon>Leersia</taxon>
    </lineage>
</organism>
<dbReference type="InterPro" id="IPR000340">
    <property type="entry name" value="Dual-sp_phosphatase_cat-dom"/>
</dbReference>
<keyword evidence="4" id="KW-0904">Protein phosphatase</keyword>
<evidence type="ECO:0000313" key="8">
    <source>
        <dbReference type="Proteomes" id="UP000032180"/>
    </source>
</evidence>
<name>A0A0D9XNU3_9ORYZ</name>
<dbReference type="Gene3D" id="3.90.190.10">
    <property type="entry name" value="Protein tyrosine phosphatase superfamily"/>
    <property type="match status" value="1"/>
</dbReference>
<dbReference type="GO" id="GO:0008138">
    <property type="term" value="F:protein tyrosine/serine/threonine phosphatase activity"/>
    <property type="evidence" value="ECO:0007669"/>
    <property type="project" value="TreeGrafter"/>
</dbReference>
<evidence type="ECO:0000259" key="6">
    <source>
        <dbReference type="PROSITE" id="PS50056"/>
    </source>
</evidence>
<dbReference type="EnsemblPlants" id="LPERR11G01910.3">
    <property type="protein sequence ID" value="LPERR11G01910.3"/>
    <property type="gene ID" value="LPERR11G01910"/>
</dbReference>
<evidence type="ECO:0000256" key="2">
    <source>
        <dbReference type="ARBA" id="ARBA00013064"/>
    </source>
</evidence>
<feature type="domain" description="Tyrosine specific protein phosphatases" evidence="6">
    <location>
        <begin position="105"/>
        <end position="176"/>
    </location>
</feature>
<dbReference type="Proteomes" id="UP000032180">
    <property type="component" value="Chromosome 11"/>
</dbReference>
<dbReference type="PANTHER" id="PTHR45848">
    <property type="entry name" value="DUAL SPECIFICITY PROTEIN PHOSPHATASE 12 FAMILY MEMBER"/>
    <property type="match status" value="1"/>
</dbReference>
<proteinExistence type="inferred from homology"/>
<dbReference type="SUPFAM" id="SSF52799">
    <property type="entry name" value="(Phosphotyrosine protein) phosphatases II"/>
    <property type="match status" value="1"/>
</dbReference>
<protein>
    <recommendedName>
        <fullName evidence="2">protein-tyrosine-phosphatase</fullName>
        <ecNumber evidence="2">3.1.3.48</ecNumber>
    </recommendedName>
</protein>
<dbReference type="InterPro" id="IPR016130">
    <property type="entry name" value="Tyr_Pase_AS"/>
</dbReference>
<dbReference type="FunFam" id="3.90.190.10:FF:000083">
    <property type="entry name" value="Dual specificity protein phosphatase 12-like"/>
    <property type="match status" value="1"/>
</dbReference>
<feature type="compositionally biased region" description="Polar residues" evidence="5">
    <location>
        <begin position="197"/>
        <end position="206"/>
    </location>
</feature>
<dbReference type="InterPro" id="IPR029021">
    <property type="entry name" value="Prot-tyrosine_phosphatase-like"/>
</dbReference>
<evidence type="ECO:0000256" key="3">
    <source>
        <dbReference type="ARBA" id="ARBA00022801"/>
    </source>
</evidence>
<dbReference type="PROSITE" id="PS50056">
    <property type="entry name" value="TYR_PHOSPHATASE_2"/>
    <property type="match status" value="1"/>
</dbReference>
<evidence type="ECO:0000256" key="4">
    <source>
        <dbReference type="ARBA" id="ARBA00022912"/>
    </source>
</evidence>